<accession>A0AC34GWY8</accession>
<evidence type="ECO:0000313" key="2">
    <source>
        <dbReference type="WBParaSite" id="ES5_v2.g9295.t1"/>
    </source>
</evidence>
<organism evidence="1 2">
    <name type="scientific">Panagrolaimus sp. ES5</name>
    <dbReference type="NCBI Taxonomy" id="591445"/>
    <lineage>
        <taxon>Eukaryota</taxon>
        <taxon>Metazoa</taxon>
        <taxon>Ecdysozoa</taxon>
        <taxon>Nematoda</taxon>
        <taxon>Chromadorea</taxon>
        <taxon>Rhabditida</taxon>
        <taxon>Tylenchina</taxon>
        <taxon>Panagrolaimomorpha</taxon>
        <taxon>Panagrolaimoidea</taxon>
        <taxon>Panagrolaimidae</taxon>
        <taxon>Panagrolaimus</taxon>
    </lineage>
</organism>
<sequence length="283" mass="30850">MRLLLIFSTLAVTVYGWGSSGSYLNDKCHSYSGLSHFDTKTGTCYILDINEKHSKDSVNDKTCKHLQGYDGKLASKDAAQLLKDEGIINDKRQSFFKNGVVNSANSDGGAAVCQYISDHFYCPSGYTLHGLYCQKFHSSSSTYSQAESTCKSEKGTLAVPHDDSHAQKLANLAQSEGADDFFYIGIRSLQGSSKFENADNTPSDYFRFLPRQGGFLDDVGSRVKNLAVAALALSSKSTNPEGLGTFGYMEAFDGNNVKLPFICQIPAQHRYGSVVVPYSTLSP</sequence>
<evidence type="ECO:0000313" key="1">
    <source>
        <dbReference type="Proteomes" id="UP000887579"/>
    </source>
</evidence>
<name>A0AC34GWY8_9BILA</name>
<reference evidence="2" key="1">
    <citation type="submission" date="2022-11" db="UniProtKB">
        <authorList>
            <consortium name="WormBaseParasite"/>
        </authorList>
    </citation>
    <scope>IDENTIFICATION</scope>
</reference>
<protein>
    <submittedName>
        <fullName evidence="2">C-type lectin domain-containing protein</fullName>
    </submittedName>
</protein>
<dbReference type="Proteomes" id="UP000887579">
    <property type="component" value="Unplaced"/>
</dbReference>
<dbReference type="WBParaSite" id="ES5_v2.g9295.t1">
    <property type="protein sequence ID" value="ES5_v2.g9295.t1"/>
    <property type="gene ID" value="ES5_v2.g9295"/>
</dbReference>
<proteinExistence type="predicted"/>